<reference evidence="1 2" key="1">
    <citation type="submission" date="2014-09" db="EMBL/GenBank/DDBJ databases">
        <authorList>
            <person name="Ellenberger Sabrina"/>
        </authorList>
    </citation>
    <scope>NUCLEOTIDE SEQUENCE [LARGE SCALE GENOMIC DNA]</scope>
    <source>
        <strain evidence="1 2">CBS 412.66</strain>
    </source>
</reference>
<dbReference type="OrthoDB" id="2289021at2759"/>
<proteinExistence type="predicted"/>
<evidence type="ECO:0000313" key="1">
    <source>
        <dbReference type="EMBL" id="CEP10620.1"/>
    </source>
</evidence>
<sequence>MEAEILALLLNHAIEETSGSGFQSHVFTVPKKDGVLRPVCLPVEPYASSSRLCATTRCTAFGSFLRLEVEASNLGQADEGGVAVGSPAENEAISVLGRLYTKHQNQVAGISIAAPTPREASISGPISQQAEVLARSVPGNSTLGLYHELQANDPFRSIVQAPGSATRDLSLTAPADDSRLSLINLIPR</sequence>
<dbReference type="EMBL" id="LN724452">
    <property type="protein sequence ID" value="CEP10620.1"/>
    <property type="molecule type" value="Genomic_DNA"/>
</dbReference>
<name>A0A0B7N532_9FUNG</name>
<protein>
    <submittedName>
        <fullName evidence="1">Uncharacterized protein</fullName>
    </submittedName>
</protein>
<evidence type="ECO:0000313" key="2">
    <source>
        <dbReference type="Proteomes" id="UP000054107"/>
    </source>
</evidence>
<dbReference type="Proteomes" id="UP000054107">
    <property type="component" value="Unassembled WGS sequence"/>
</dbReference>
<accession>A0A0B7N532</accession>
<keyword evidence="2" id="KW-1185">Reference proteome</keyword>
<organism evidence="1 2">
    <name type="scientific">Parasitella parasitica</name>
    <dbReference type="NCBI Taxonomy" id="35722"/>
    <lineage>
        <taxon>Eukaryota</taxon>
        <taxon>Fungi</taxon>
        <taxon>Fungi incertae sedis</taxon>
        <taxon>Mucoromycota</taxon>
        <taxon>Mucoromycotina</taxon>
        <taxon>Mucoromycetes</taxon>
        <taxon>Mucorales</taxon>
        <taxon>Mucorineae</taxon>
        <taxon>Mucoraceae</taxon>
        <taxon>Parasitella</taxon>
    </lineage>
</organism>
<dbReference type="AlphaFoldDB" id="A0A0B7N532"/>
<gene>
    <name evidence="1" type="primary">PARPA_04338.1 scaffold 12560</name>
</gene>